<dbReference type="PANTHER" id="PTHR36925:SF1">
    <property type="entry name" value="COBALT-PRECORRIN-6A REDUCTASE"/>
    <property type="match status" value="1"/>
</dbReference>
<proteinExistence type="predicted"/>
<keyword evidence="3 4" id="KW-0560">Oxidoreductase</keyword>
<evidence type="ECO:0000256" key="3">
    <source>
        <dbReference type="ARBA" id="ARBA00023002"/>
    </source>
</evidence>
<evidence type="ECO:0000313" key="5">
    <source>
        <dbReference type="Proteomes" id="UP000823863"/>
    </source>
</evidence>
<evidence type="ECO:0000313" key="4">
    <source>
        <dbReference type="EMBL" id="HJC66876.1"/>
    </source>
</evidence>
<dbReference type="InterPro" id="IPR003723">
    <property type="entry name" value="Precorrin-6x_reduct"/>
</dbReference>
<sequence length="263" mass="29139">MTVSSVLLFGGTREGHLLAKALVEKGQPVTLSVATEYGEMVLEPALRRSPLLEVHSGRLDEGQMEEWMAGGAFGLVIDATHPYAALVTRQIRDVCGRLHLPLLRCLRPGQEQQGDLEFGQMEEAVRWLEGQEGNILLTTGTKDLEIFRNLKDFEDRVYARVLPAVKSLEICLSLGLKGRHIIAMQGPFSVETNLSQLREFDCRFLVTKNAGSQGGYSQKLEAAKLAGATSLVIGRPEQESGLSLEETIEVWSRWKEHQPEDGK</sequence>
<dbReference type="EMBL" id="DWWB01000053">
    <property type="protein sequence ID" value="HJC66876.1"/>
    <property type="molecule type" value="Genomic_DNA"/>
</dbReference>
<protein>
    <submittedName>
        <fullName evidence="4">Precorrin-6A reductase</fullName>
        <ecNumber evidence="4">1.3.1.54</ecNumber>
    </submittedName>
</protein>
<comment type="caution">
    <text evidence="4">The sequence shown here is derived from an EMBL/GenBank/DDBJ whole genome shotgun (WGS) entry which is preliminary data.</text>
</comment>
<evidence type="ECO:0000256" key="1">
    <source>
        <dbReference type="ARBA" id="ARBA00004953"/>
    </source>
</evidence>
<dbReference type="PROSITE" id="PS51014">
    <property type="entry name" value="COBK_CBIJ"/>
    <property type="match status" value="1"/>
</dbReference>
<reference evidence="4" key="2">
    <citation type="submission" date="2021-04" db="EMBL/GenBank/DDBJ databases">
        <authorList>
            <person name="Gilroy R."/>
        </authorList>
    </citation>
    <scope>NUCLEOTIDE SEQUENCE</scope>
    <source>
        <strain evidence="4">CHK198-12963</strain>
    </source>
</reference>
<dbReference type="Pfam" id="PF02571">
    <property type="entry name" value="CbiJ"/>
    <property type="match status" value="1"/>
</dbReference>
<dbReference type="GO" id="GO:0009236">
    <property type="term" value="P:cobalamin biosynthetic process"/>
    <property type="evidence" value="ECO:0007669"/>
    <property type="project" value="UniProtKB-KW"/>
</dbReference>
<organism evidence="4 5">
    <name type="scientific">Candidatus Enterocloster excrementigallinarum</name>
    <dbReference type="NCBI Taxonomy" id="2838558"/>
    <lineage>
        <taxon>Bacteria</taxon>
        <taxon>Bacillati</taxon>
        <taxon>Bacillota</taxon>
        <taxon>Clostridia</taxon>
        <taxon>Lachnospirales</taxon>
        <taxon>Lachnospiraceae</taxon>
        <taxon>Enterocloster</taxon>
    </lineage>
</organism>
<dbReference type="EC" id="1.3.1.54" evidence="4"/>
<evidence type="ECO:0000256" key="2">
    <source>
        <dbReference type="ARBA" id="ARBA00022573"/>
    </source>
</evidence>
<dbReference type="NCBIfam" id="TIGR00715">
    <property type="entry name" value="precor6x_red"/>
    <property type="match status" value="1"/>
</dbReference>
<reference evidence="4" key="1">
    <citation type="journal article" date="2021" name="PeerJ">
        <title>Extensive microbial diversity within the chicken gut microbiome revealed by metagenomics and culture.</title>
        <authorList>
            <person name="Gilroy R."/>
            <person name="Ravi A."/>
            <person name="Getino M."/>
            <person name="Pursley I."/>
            <person name="Horton D.L."/>
            <person name="Alikhan N.F."/>
            <person name="Baker D."/>
            <person name="Gharbi K."/>
            <person name="Hall N."/>
            <person name="Watson M."/>
            <person name="Adriaenssens E.M."/>
            <person name="Foster-Nyarko E."/>
            <person name="Jarju S."/>
            <person name="Secka A."/>
            <person name="Antonio M."/>
            <person name="Oren A."/>
            <person name="Chaudhuri R.R."/>
            <person name="La Ragione R."/>
            <person name="Hildebrand F."/>
            <person name="Pallen M.J."/>
        </authorList>
    </citation>
    <scope>NUCLEOTIDE SEQUENCE</scope>
    <source>
        <strain evidence="4">CHK198-12963</strain>
    </source>
</reference>
<dbReference type="Proteomes" id="UP000823863">
    <property type="component" value="Unassembled WGS sequence"/>
</dbReference>
<comment type="pathway">
    <text evidence="1">Cofactor biosynthesis; adenosylcobalamin biosynthesis.</text>
</comment>
<dbReference type="AlphaFoldDB" id="A0A9D2PW83"/>
<name>A0A9D2PW83_9FIRM</name>
<accession>A0A9D2PW83</accession>
<gene>
    <name evidence="4" type="primary">cobK</name>
    <name evidence="4" type="ORF">H9931_09185</name>
</gene>
<dbReference type="PANTHER" id="PTHR36925">
    <property type="entry name" value="COBALT-PRECORRIN-6A REDUCTASE"/>
    <property type="match status" value="1"/>
</dbReference>
<keyword evidence="2" id="KW-0169">Cobalamin biosynthesis</keyword>
<dbReference type="GO" id="GO:0016994">
    <property type="term" value="F:precorrin-6A reductase activity"/>
    <property type="evidence" value="ECO:0007669"/>
    <property type="project" value="UniProtKB-EC"/>
</dbReference>